<dbReference type="OrthoDB" id="7066453at2"/>
<name>A0A1R3VNL9_9GAMM</name>
<reference evidence="1 2" key="1">
    <citation type="submission" date="2017-01" db="EMBL/GenBank/DDBJ databases">
        <authorList>
            <person name="Mah S.A."/>
            <person name="Swanson W.J."/>
            <person name="Moy G.W."/>
            <person name="Vacquier V.D."/>
        </authorList>
    </citation>
    <scope>NUCLEOTIDE SEQUENCE [LARGE SCALE GENOMIC DNA]</scope>
    <source>
        <strain evidence="1 2">M9</strain>
    </source>
</reference>
<dbReference type="AlphaFoldDB" id="A0A1R3VNL9"/>
<sequence>MQPLHALLGQLMGRHATIDGIHCEVIDILKTDTVARVVLAEVHGQPMIQPDQHGEPHRRVGRTFTLSVLNEEGRDLHPVISHIAGDALAGDLFRTLFSNEPTLHR</sequence>
<proteinExistence type="predicted"/>
<dbReference type="RefSeq" id="WP_076754591.1">
    <property type="nucleotide sequence ID" value="NZ_CP023018.1"/>
</dbReference>
<gene>
    <name evidence="1" type="ORF">SAMN05216526_0478</name>
</gene>
<organism evidence="1 2">
    <name type="scientific">Ectothiorhodosinus mongolicus</name>
    <dbReference type="NCBI Taxonomy" id="233100"/>
    <lineage>
        <taxon>Bacteria</taxon>
        <taxon>Pseudomonadati</taxon>
        <taxon>Pseudomonadota</taxon>
        <taxon>Gammaproteobacteria</taxon>
        <taxon>Chromatiales</taxon>
        <taxon>Ectothiorhodospiraceae</taxon>
        <taxon>Ectothiorhodosinus</taxon>
    </lineage>
</organism>
<evidence type="ECO:0000313" key="2">
    <source>
        <dbReference type="Proteomes" id="UP000223759"/>
    </source>
</evidence>
<evidence type="ECO:0000313" key="1">
    <source>
        <dbReference type="EMBL" id="SIT66101.1"/>
    </source>
</evidence>
<keyword evidence="2" id="KW-1185">Reference proteome</keyword>
<protein>
    <submittedName>
        <fullName evidence="1">Uncharacterized protein</fullName>
    </submittedName>
</protein>
<dbReference type="EMBL" id="FTPK01000001">
    <property type="protein sequence ID" value="SIT66101.1"/>
    <property type="molecule type" value="Genomic_DNA"/>
</dbReference>
<accession>A0A1R3VNL9</accession>
<dbReference type="Proteomes" id="UP000223759">
    <property type="component" value="Unassembled WGS sequence"/>
</dbReference>